<accession>A0A6G5QKA6</accession>
<name>A0A6G5QKA6_CAMRE</name>
<proteinExistence type="predicted"/>
<dbReference type="Proteomes" id="UP000502377">
    <property type="component" value="Chromosome"/>
</dbReference>
<dbReference type="AlphaFoldDB" id="A0A6G5QKA6"/>
<evidence type="ECO:0000313" key="1">
    <source>
        <dbReference type="EMBL" id="QCD46128.1"/>
    </source>
</evidence>
<sequence>MFNGNMDNLLNLCMQEDDQYLQVLAYNTFLYVSIKMNEILYKKNYKYKEFLDSIKVLRKQSLLGNVNEAYIDCLQCSHNKYPKIINKNLEKISNLRKLKISDKIKRNEYMAILDNRIKYVIKQYNLVNKEDFVLT</sequence>
<evidence type="ECO:0000313" key="2">
    <source>
        <dbReference type="Proteomes" id="UP000502377"/>
    </source>
</evidence>
<dbReference type="RefSeq" id="WP_039888839.1">
    <property type="nucleotide sequence ID" value="NZ_CP012543.1"/>
</dbReference>
<protein>
    <submittedName>
        <fullName evidence="1">Uncharacterized protein</fullName>
    </submittedName>
</protein>
<reference evidence="1 2" key="1">
    <citation type="submission" date="2016-07" db="EMBL/GenBank/DDBJ databases">
        <title>Comparative genomics of the Campylobacter concisus group.</title>
        <authorList>
            <person name="Miller W.G."/>
            <person name="Yee E."/>
            <person name="Chapman M.H."/>
            <person name="Huynh S."/>
            <person name="Bono J.L."/>
            <person name="On S.L.W."/>
            <person name="StLeger J."/>
            <person name="Foster G."/>
            <person name="Parker C.T."/>
        </authorList>
    </citation>
    <scope>NUCLEOTIDE SEQUENCE [LARGE SCALE GENOMIC DNA]</scope>
    <source>
        <strain evidence="1 2">ATCC 33238</strain>
    </source>
</reference>
<dbReference type="KEGG" id="crx:CRECT_0436"/>
<organism evidence="1 2">
    <name type="scientific">Campylobacter rectus</name>
    <name type="common">Wolinella recta</name>
    <dbReference type="NCBI Taxonomy" id="203"/>
    <lineage>
        <taxon>Bacteria</taxon>
        <taxon>Pseudomonadati</taxon>
        <taxon>Campylobacterota</taxon>
        <taxon>Epsilonproteobacteria</taxon>
        <taxon>Campylobacterales</taxon>
        <taxon>Campylobacteraceae</taxon>
        <taxon>Campylobacter</taxon>
    </lineage>
</organism>
<dbReference type="EMBL" id="CP012543">
    <property type="protein sequence ID" value="QCD46128.1"/>
    <property type="molecule type" value="Genomic_DNA"/>
</dbReference>
<gene>
    <name evidence="1" type="ORF">CRECT_0436</name>
</gene>